<feature type="region of interest" description="Disordered" evidence="1">
    <location>
        <begin position="192"/>
        <end position="262"/>
    </location>
</feature>
<organism evidence="2 3">
    <name type="scientific">Collybiopsis luxurians FD-317 M1</name>
    <dbReference type="NCBI Taxonomy" id="944289"/>
    <lineage>
        <taxon>Eukaryota</taxon>
        <taxon>Fungi</taxon>
        <taxon>Dikarya</taxon>
        <taxon>Basidiomycota</taxon>
        <taxon>Agaricomycotina</taxon>
        <taxon>Agaricomycetes</taxon>
        <taxon>Agaricomycetidae</taxon>
        <taxon>Agaricales</taxon>
        <taxon>Marasmiineae</taxon>
        <taxon>Omphalotaceae</taxon>
        <taxon>Collybiopsis</taxon>
        <taxon>Collybiopsis luxurians</taxon>
    </lineage>
</organism>
<accession>A0A0D0C3A8</accession>
<gene>
    <name evidence="2" type="ORF">GYMLUDRAFT_84479</name>
</gene>
<dbReference type="Proteomes" id="UP000053593">
    <property type="component" value="Unassembled WGS sequence"/>
</dbReference>
<reference evidence="2 3" key="1">
    <citation type="submission" date="2014-04" db="EMBL/GenBank/DDBJ databases">
        <title>Evolutionary Origins and Diversification of the Mycorrhizal Mutualists.</title>
        <authorList>
            <consortium name="DOE Joint Genome Institute"/>
            <consortium name="Mycorrhizal Genomics Consortium"/>
            <person name="Kohler A."/>
            <person name="Kuo A."/>
            <person name="Nagy L.G."/>
            <person name="Floudas D."/>
            <person name="Copeland A."/>
            <person name="Barry K.W."/>
            <person name="Cichocki N."/>
            <person name="Veneault-Fourrey C."/>
            <person name="LaButti K."/>
            <person name="Lindquist E.A."/>
            <person name="Lipzen A."/>
            <person name="Lundell T."/>
            <person name="Morin E."/>
            <person name="Murat C."/>
            <person name="Riley R."/>
            <person name="Ohm R."/>
            <person name="Sun H."/>
            <person name="Tunlid A."/>
            <person name="Henrissat B."/>
            <person name="Grigoriev I.V."/>
            <person name="Hibbett D.S."/>
            <person name="Martin F."/>
        </authorList>
    </citation>
    <scope>NUCLEOTIDE SEQUENCE [LARGE SCALE GENOMIC DNA]</scope>
    <source>
        <strain evidence="2 3">FD-317 M1</strain>
    </source>
</reference>
<evidence type="ECO:0000313" key="2">
    <source>
        <dbReference type="EMBL" id="KIK62586.1"/>
    </source>
</evidence>
<feature type="region of interest" description="Disordered" evidence="1">
    <location>
        <begin position="379"/>
        <end position="422"/>
    </location>
</feature>
<feature type="compositionally biased region" description="Low complexity" evidence="1">
    <location>
        <begin position="384"/>
        <end position="395"/>
    </location>
</feature>
<feature type="region of interest" description="Disordered" evidence="1">
    <location>
        <begin position="1"/>
        <end position="23"/>
    </location>
</feature>
<evidence type="ECO:0000256" key="1">
    <source>
        <dbReference type="SAM" id="MobiDB-lite"/>
    </source>
</evidence>
<evidence type="ECO:0000313" key="3">
    <source>
        <dbReference type="Proteomes" id="UP000053593"/>
    </source>
</evidence>
<feature type="compositionally biased region" description="Polar residues" evidence="1">
    <location>
        <begin position="217"/>
        <end position="234"/>
    </location>
</feature>
<feature type="compositionally biased region" description="Polar residues" evidence="1">
    <location>
        <begin position="291"/>
        <end position="310"/>
    </location>
</feature>
<dbReference type="HOGENOM" id="CLU_040437_0_0_1"/>
<sequence length="571" mass="62643">MSSSESSPPPDIGDDSYLDNLPSATLSLASEPLSEPDMCNCHPGEEHSCWEVDYEVYGVIHSPCVGCPTCDSFASHIHQSREQGVRGIEEAYARMHERHDTLWRRGLVEGERREAHARRAAFEQLNVTQIAHAKVDEELKALTEVFLGKDSVENFLSMFTTPKFGSREEFQARADRNFPLWNDSMVAASQAHKIPDKREEVSVGGDHSLPHALPLSPKSSSRSVLTNGASQPTTYFDRGSTVQEPRHALPPRPLTSPESASIKDVPQLSIRASYAEAARSFSSVPPLISPGLSSQPTSTASSLPTPNSVRPGSDIPGYYSSISSDNAIWNALSVLFVAAHSGDAAALAKCKALATEAHATPANEKTYGQRLVLMQWRNPQPPESSAASSSSSVVARHSRRRSQRGRGDSSDPGLKNPKATDPPEMWFEYLQTHSTSWPNGVRRQSNGDPNLADLRAARIHAQVRPVGPPQYPSTYRAAFVVAVLTLFTNKGRYRTLVQQLGLRIPPVPRYYPYPGTGGTIDLTNTTISEEDVARHYATCGVTVKEAEDFIEDWAIQFKGEKEGKKERQSMV</sequence>
<keyword evidence="3" id="KW-1185">Reference proteome</keyword>
<dbReference type="EMBL" id="KN834767">
    <property type="protein sequence ID" value="KIK62586.1"/>
    <property type="molecule type" value="Genomic_DNA"/>
</dbReference>
<feature type="region of interest" description="Disordered" evidence="1">
    <location>
        <begin position="285"/>
        <end position="312"/>
    </location>
</feature>
<dbReference type="AlphaFoldDB" id="A0A0D0C3A8"/>
<name>A0A0D0C3A8_9AGAR</name>
<protein>
    <submittedName>
        <fullName evidence="2">Uncharacterized protein</fullName>
    </submittedName>
</protein>
<proteinExistence type="predicted"/>
<dbReference type="OrthoDB" id="2953420at2759"/>